<dbReference type="AlphaFoldDB" id="A0AAV3ZBQ0"/>
<gene>
    <name evidence="2" type="ORF">PoB_001927900</name>
</gene>
<sequence length="99" mass="10909">MYVTSGTTVCVPNQAQNKNVTNAKLLEQQGGLALAIVTVLTLRRPRERETIQRCRVVSHGTRHKPSISSDPCSGYSLAHRGNPRPGRPFTGHCWSAFTH</sequence>
<proteinExistence type="predicted"/>
<comment type="caution">
    <text evidence="2">The sequence shown here is derived from an EMBL/GenBank/DDBJ whole genome shotgun (WGS) entry which is preliminary data.</text>
</comment>
<organism evidence="2 3">
    <name type="scientific">Plakobranchus ocellatus</name>
    <dbReference type="NCBI Taxonomy" id="259542"/>
    <lineage>
        <taxon>Eukaryota</taxon>
        <taxon>Metazoa</taxon>
        <taxon>Spiralia</taxon>
        <taxon>Lophotrochozoa</taxon>
        <taxon>Mollusca</taxon>
        <taxon>Gastropoda</taxon>
        <taxon>Heterobranchia</taxon>
        <taxon>Euthyneura</taxon>
        <taxon>Panpulmonata</taxon>
        <taxon>Sacoglossa</taxon>
        <taxon>Placobranchoidea</taxon>
        <taxon>Plakobranchidae</taxon>
        <taxon>Plakobranchus</taxon>
    </lineage>
</organism>
<evidence type="ECO:0000313" key="3">
    <source>
        <dbReference type="Proteomes" id="UP000735302"/>
    </source>
</evidence>
<keyword evidence="3" id="KW-1185">Reference proteome</keyword>
<dbReference type="Proteomes" id="UP000735302">
    <property type="component" value="Unassembled WGS sequence"/>
</dbReference>
<evidence type="ECO:0000313" key="2">
    <source>
        <dbReference type="EMBL" id="GFN92773.1"/>
    </source>
</evidence>
<reference evidence="2 3" key="1">
    <citation type="journal article" date="2021" name="Elife">
        <title>Chloroplast acquisition without the gene transfer in kleptoplastic sea slugs, Plakobranchus ocellatus.</title>
        <authorList>
            <person name="Maeda T."/>
            <person name="Takahashi S."/>
            <person name="Yoshida T."/>
            <person name="Shimamura S."/>
            <person name="Takaki Y."/>
            <person name="Nagai Y."/>
            <person name="Toyoda A."/>
            <person name="Suzuki Y."/>
            <person name="Arimoto A."/>
            <person name="Ishii H."/>
            <person name="Satoh N."/>
            <person name="Nishiyama T."/>
            <person name="Hasebe M."/>
            <person name="Maruyama T."/>
            <person name="Minagawa J."/>
            <person name="Obokata J."/>
            <person name="Shigenobu S."/>
        </authorList>
    </citation>
    <scope>NUCLEOTIDE SEQUENCE [LARGE SCALE GENOMIC DNA]</scope>
</reference>
<feature type="region of interest" description="Disordered" evidence="1">
    <location>
        <begin position="56"/>
        <end position="83"/>
    </location>
</feature>
<accession>A0AAV3ZBQ0</accession>
<dbReference type="EMBL" id="BLXT01002298">
    <property type="protein sequence ID" value="GFN92773.1"/>
    <property type="molecule type" value="Genomic_DNA"/>
</dbReference>
<protein>
    <submittedName>
        <fullName evidence="2">Uncharacterized protein</fullName>
    </submittedName>
</protein>
<evidence type="ECO:0000256" key="1">
    <source>
        <dbReference type="SAM" id="MobiDB-lite"/>
    </source>
</evidence>
<name>A0AAV3ZBQ0_9GAST</name>